<dbReference type="RefSeq" id="XP_028966512.1">
    <property type="nucleotide sequence ID" value="XM_029110679.1"/>
</dbReference>
<dbReference type="GO" id="GO:0003725">
    <property type="term" value="F:double-stranded RNA binding"/>
    <property type="evidence" value="ECO:0007669"/>
    <property type="project" value="TreeGrafter"/>
</dbReference>
<feature type="compositionally biased region" description="Low complexity" evidence="4">
    <location>
        <begin position="82"/>
        <end position="95"/>
    </location>
</feature>
<feature type="domain" description="DRBM" evidence="5">
    <location>
        <begin position="300"/>
        <end position="367"/>
    </location>
</feature>
<dbReference type="SMART" id="SM00358">
    <property type="entry name" value="DSRM"/>
    <property type="match status" value="4"/>
</dbReference>
<accession>A0AAJ7WH04</accession>
<dbReference type="Pfam" id="PF16482">
    <property type="entry name" value="Staufen_C"/>
    <property type="match status" value="1"/>
</dbReference>
<dbReference type="PANTHER" id="PTHR46054:SF3">
    <property type="entry name" value="MATERNAL EFFECT PROTEIN STAUFEN"/>
    <property type="match status" value="1"/>
</dbReference>
<dbReference type="Gene3D" id="3.30.160.20">
    <property type="match status" value="5"/>
</dbReference>
<dbReference type="CDD" id="cd19861">
    <property type="entry name" value="DSRM_STAU_rpt5"/>
    <property type="match status" value="1"/>
</dbReference>
<sequence>MIVVFRLVVVFAVKAVRIHILLLCSARTVLILAWKMSTVAPSAVQQEASGGTVDTTRDSGSASPAEGRESSAPTTEGGDRQSGSSSPAPSTSPSPSKDKTPMCLVNELARFNNVQHQYRLVEEQGPPHKKTFTVILKLGLSEEYTASGSSIKRARHAAAEMALQKTALKHPTPKTNGKGSSGPLTPTVELNALAMKRGEPAVYRVVEIPRIPSAYLPPLNYRGSLAYARYQPHYPPRLPPSYRAILDVGERKFIGEGNTEQAARHSAAEVALAFLRSLPLPETTRKSVAVSEDEDDDGKSAISVVYEIALKRNLQVEFEVVNECGPPHMRKYTTRCTVGDVSTEGTGNGKKISKKEAAEKMVIELKNSTGTTVNMMNATATNNSAATANVIKEASPEQKKTTTPRKKSKNLIKEQKPDGTFYGQGINPISRLIQIQQAKKEKEPAYTVLSEKGEPRSREFVIQCSLDGGAILTQGTGPNKKTAKRKAAEAMLQQLGYSKPQAQEAGLNRDETENVDPTNLNRHEAKSNNSKSGQKTLADKQVAIAKELLDNGVSVTAMEMGSPERQTSAMAPETGSLIKPRDQLNYLAKVLGIRVSFMNFPKGNEFLSLVALTSNPPQQCHGSGRTVEEAQDNAAHSILITLAQLGIDSIQSSNNNNSSTNSRATTANSAA</sequence>
<dbReference type="InterPro" id="IPR014720">
    <property type="entry name" value="dsRBD_dom"/>
</dbReference>
<dbReference type="Proteomes" id="UP000694867">
    <property type="component" value="Unplaced"/>
</dbReference>
<dbReference type="CDD" id="cd19859">
    <property type="entry name" value="DSRM_STAU_rpt3"/>
    <property type="match status" value="1"/>
</dbReference>
<evidence type="ECO:0000256" key="2">
    <source>
        <dbReference type="ARBA" id="ARBA00022884"/>
    </source>
</evidence>
<dbReference type="GO" id="GO:0032839">
    <property type="term" value="C:dendrite cytoplasm"/>
    <property type="evidence" value="ECO:0007669"/>
    <property type="project" value="GOC"/>
</dbReference>
<gene>
    <name evidence="7" type="primary">LOC100900967</name>
</gene>
<protein>
    <submittedName>
        <fullName evidence="7">Double-stranded RNA-binding protein Staufen homolog 2</fullName>
    </submittedName>
</protein>
<dbReference type="SUPFAM" id="SSF54768">
    <property type="entry name" value="dsRNA-binding domain-like"/>
    <property type="match status" value="4"/>
</dbReference>
<dbReference type="KEGG" id="goe:100900967"/>
<evidence type="ECO:0000313" key="6">
    <source>
        <dbReference type="Proteomes" id="UP000694867"/>
    </source>
</evidence>
<dbReference type="GO" id="GO:0035418">
    <property type="term" value="P:protein localization to synapse"/>
    <property type="evidence" value="ECO:0007669"/>
    <property type="project" value="TreeGrafter"/>
</dbReference>
<dbReference type="GO" id="GO:0043025">
    <property type="term" value="C:neuronal cell body"/>
    <property type="evidence" value="ECO:0007669"/>
    <property type="project" value="TreeGrafter"/>
</dbReference>
<dbReference type="InterPro" id="IPR051740">
    <property type="entry name" value="DRBM-containing_protein"/>
</dbReference>
<dbReference type="AlphaFoldDB" id="A0AAJ7WH04"/>
<dbReference type="GO" id="GO:0010494">
    <property type="term" value="C:cytoplasmic stress granule"/>
    <property type="evidence" value="ECO:0007669"/>
    <property type="project" value="TreeGrafter"/>
</dbReference>
<dbReference type="CTD" id="37065"/>
<evidence type="ECO:0000313" key="7">
    <source>
        <dbReference type="RefSeq" id="XP_028966512.1"/>
    </source>
</evidence>
<feature type="compositionally biased region" description="Polar residues" evidence="4">
    <location>
        <begin position="44"/>
        <end position="62"/>
    </location>
</feature>
<evidence type="ECO:0000256" key="3">
    <source>
        <dbReference type="PROSITE-ProRule" id="PRU00266"/>
    </source>
</evidence>
<reference evidence="7" key="1">
    <citation type="submission" date="2025-08" db="UniProtKB">
        <authorList>
            <consortium name="RefSeq"/>
        </authorList>
    </citation>
    <scope>IDENTIFICATION</scope>
</reference>
<dbReference type="GO" id="GO:0008298">
    <property type="term" value="P:intracellular mRNA localization"/>
    <property type="evidence" value="ECO:0007669"/>
    <property type="project" value="TreeGrafter"/>
</dbReference>
<keyword evidence="2 3" id="KW-0694">RNA-binding</keyword>
<organism evidence="6 7">
    <name type="scientific">Galendromus occidentalis</name>
    <name type="common">western predatory mite</name>
    <dbReference type="NCBI Taxonomy" id="34638"/>
    <lineage>
        <taxon>Eukaryota</taxon>
        <taxon>Metazoa</taxon>
        <taxon>Ecdysozoa</taxon>
        <taxon>Arthropoda</taxon>
        <taxon>Chelicerata</taxon>
        <taxon>Arachnida</taxon>
        <taxon>Acari</taxon>
        <taxon>Parasitiformes</taxon>
        <taxon>Mesostigmata</taxon>
        <taxon>Gamasina</taxon>
        <taxon>Phytoseioidea</taxon>
        <taxon>Phytoseiidae</taxon>
        <taxon>Typhlodrominae</taxon>
        <taxon>Galendromus</taxon>
    </lineage>
</organism>
<dbReference type="PANTHER" id="PTHR46054">
    <property type="entry name" value="MATERNAL EFFECT PROTEIN STAUFEN"/>
    <property type="match status" value="1"/>
</dbReference>
<dbReference type="GeneID" id="100900967"/>
<feature type="region of interest" description="Disordered" evidence="4">
    <location>
        <begin position="652"/>
        <end position="671"/>
    </location>
</feature>
<dbReference type="GO" id="GO:0007281">
    <property type="term" value="P:germ cell development"/>
    <property type="evidence" value="ECO:0007669"/>
    <property type="project" value="TreeGrafter"/>
</dbReference>
<feature type="region of interest" description="Disordered" evidence="4">
    <location>
        <begin position="498"/>
        <end position="536"/>
    </location>
</feature>
<feature type="region of interest" description="Disordered" evidence="4">
    <location>
        <begin position="44"/>
        <end position="101"/>
    </location>
</feature>
<dbReference type="PROSITE" id="PS50137">
    <property type="entry name" value="DS_RBD"/>
    <property type="match status" value="5"/>
</dbReference>
<dbReference type="FunFam" id="3.30.160.20:FF:000013">
    <property type="entry name" value="double-stranded RNA-binding protein Staufen homolog 2 isoform X3"/>
    <property type="match status" value="1"/>
</dbReference>
<feature type="domain" description="DRBM" evidence="5">
    <location>
        <begin position="427"/>
        <end position="497"/>
    </location>
</feature>
<dbReference type="CDD" id="cd19857">
    <property type="entry name" value="DSRM_STAU_rpt1"/>
    <property type="match status" value="1"/>
</dbReference>
<dbReference type="CDD" id="cd19860">
    <property type="entry name" value="DSRM_STAU_rpt4"/>
    <property type="match status" value="1"/>
</dbReference>
<feature type="domain" description="DRBM" evidence="5">
    <location>
        <begin position="185"/>
        <end position="277"/>
    </location>
</feature>
<dbReference type="Pfam" id="PF00035">
    <property type="entry name" value="dsrm"/>
    <property type="match status" value="3"/>
</dbReference>
<dbReference type="GO" id="GO:0005886">
    <property type="term" value="C:plasma membrane"/>
    <property type="evidence" value="ECO:0007669"/>
    <property type="project" value="TreeGrafter"/>
</dbReference>
<keyword evidence="6" id="KW-1185">Reference proteome</keyword>
<dbReference type="GO" id="GO:0003729">
    <property type="term" value="F:mRNA binding"/>
    <property type="evidence" value="ECO:0007669"/>
    <property type="project" value="TreeGrafter"/>
</dbReference>
<name>A0AAJ7WH04_9ACAR</name>
<evidence type="ECO:0000259" key="5">
    <source>
        <dbReference type="PROSITE" id="PS50137"/>
    </source>
</evidence>
<proteinExistence type="predicted"/>
<dbReference type="FunFam" id="3.30.160.20:FF:000007">
    <property type="entry name" value="Double-stranded RNA-binding protein Staufen homolog 1"/>
    <property type="match status" value="2"/>
</dbReference>
<dbReference type="GO" id="GO:0098964">
    <property type="term" value="P:anterograde dendritic transport of messenger ribonucleoprotein complex"/>
    <property type="evidence" value="ECO:0007669"/>
    <property type="project" value="TreeGrafter"/>
</dbReference>
<dbReference type="InterPro" id="IPR032478">
    <property type="entry name" value="Staufen_C"/>
</dbReference>
<feature type="domain" description="DRBM" evidence="5">
    <location>
        <begin position="579"/>
        <end position="644"/>
    </location>
</feature>
<evidence type="ECO:0000256" key="1">
    <source>
        <dbReference type="ARBA" id="ARBA00022737"/>
    </source>
</evidence>
<evidence type="ECO:0000256" key="4">
    <source>
        <dbReference type="SAM" id="MobiDB-lite"/>
    </source>
</evidence>
<keyword evidence="1" id="KW-0677">Repeat</keyword>
<feature type="domain" description="DRBM" evidence="5">
    <location>
        <begin position="100"/>
        <end position="168"/>
    </location>
</feature>